<organism evidence="13 14">
    <name type="scientific">Halobacillus amylolyticus</name>
    <dbReference type="NCBI Taxonomy" id="2932259"/>
    <lineage>
        <taxon>Bacteria</taxon>
        <taxon>Bacillati</taxon>
        <taxon>Bacillota</taxon>
        <taxon>Bacilli</taxon>
        <taxon>Bacillales</taxon>
        <taxon>Bacillaceae</taxon>
        <taxon>Halobacillus</taxon>
    </lineage>
</organism>
<dbReference type="PANTHER" id="PTHR43646:SF2">
    <property type="entry name" value="GLYCOSYLTRANSFERASE 2-LIKE DOMAIN-CONTAINING PROTEIN"/>
    <property type="match status" value="1"/>
</dbReference>
<evidence type="ECO:0000256" key="2">
    <source>
        <dbReference type="ARBA" id="ARBA00022475"/>
    </source>
</evidence>
<comment type="subcellular location">
    <subcellularLocation>
        <location evidence="1">Cell membrane</location>
    </subcellularLocation>
</comment>
<feature type="transmembrane region" description="Helical" evidence="11">
    <location>
        <begin position="333"/>
        <end position="357"/>
    </location>
</feature>
<evidence type="ECO:0000313" key="13">
    <source>
        <dbReference type="EMBL" id="UOR13842.1"/>
    </source>
</evidence>
<evidence type="ECO:0000256" key="4">
    <source>
        <dbReference type="ARBA" id="ARBA00022679"/>
    </source>
</evidence>
<keyword evidence="2" id="KW-1003">Cell membrane</keyword>
<gene>
    <name evidence="13" type="ORF">MUO15_10575</name>
</gene>
<evidence type="ECO:0000256" key="10">
    <source>
        <dbReference type="ARBA" id="ARBA00040345"/>
    </source>
</evidence>
<dbReference type="Pfam" id="PF00535">
    <property type="entry name" value="Glycos_transf_2"/>
    <property type="match status" value="1"/>
</dbReference>
<evidence type="ECO:0000256" key="11">
    <source>
        <dbReference type="SAM" id="Phobius"/>
    </source>
</evidence>
<dbReference type="Proteomes" id="UP000830326">
    <property type="component" value="Chromosome"/>
</dbReference>
<dbReference type="RefSeq" id="WP_245035733.1">
    <property type="nucleotide sequence ID" value="NZ_CP095075.1"/>
</dbReference>
<feature type="transmembrane region" description="Helical" evidence="11">
    <location>
        <begin position="278"/>
        <end position="301"/>
    </location>
</feature>
<dbReference type="InterPro" id="IPR029044">
    <property type="entry name" value="Nucleotide-diphossugar_trans"/>
</dbReference>
<accession>A0ABY4HHH1</accession>
<feature type="transmembrane region" description="Helical" evidence="11">
    <location>
        <begin position="6"/>
        <end position="26"/>
    </location>
</feature>
<evidence type="ECO:0000256" key="5">
    <source>
        <dbReference type="ARBA" id="ARBA00022746"/>
    </source>
</evidence>
<dbReference type="SUPFAM" id="SSF53448">
    <property type="entry name" value="Nucleotide-diphospho-sugar transferases"/>
    <property type="match status" value="1"/>
</dbReference>
<evidence type="ECO:0000256" key="6">
    <source>
        <dbReference type="ARBA" id="ARBA00023136"/>
    </source>
</evidence>
<feature type="domain" description="Glycosyltransferase 2-like" evidence="12">
    <location>
        <begin position="43"/>
        <end position="161"/>
    </location>
</feature>
<evidence type="ECO:0000256" key="9">
    <source>
        <dbReference type="ARBA" id="ARBA00038120"/>
    </source>
</evidence>
<evidence type="ECO:0000256" key="1">
    <source>
        <dbReference type="ARBA" id="ARBA00004236"/>
    </source>
</evidence>
<keyword evidence="11" id="KW-1133">Transmembrane helix</keyword>
<feature type="transmembrane region" description="Helical" evidence="11">
    <location>
        <begin position="308"/>
        <end position="327"/>
    </location>
</feature>
<evidence type="ECO:0000313" key="14">
    <source>
        <dbReference type="Proteomes" id="UP000830326"/>
    </source>
</evidence>
<feature type="transmembrane region" description="Helical" evidence="11">
    <location>
        <begin position="170"/>
        <end position="190"/>
    </location>
</feature>
<sequence>MTAVEVVNLVIGLLAVLIAILMFWSLPVPDFSSSDHASLPFLSIIIPARNESSRIAPLLQSLQEQKFQSFEILVVDDNSSDNTAAVAKAYGTKVIQNKTNDLESGAGKSLACWYGAKHAKGKWLLFLDADTYFTNADSMKHLLLYYQQKGAKGIVSLQPFHTVHRLYENFSAIFNIIVVVGMNTFTFWRYRFTTAGSFGPCILCNRDDYFLSGGHKKIQGAIMDDLALGQAFLDKNLPVYCLGGKGVISFRMYPEGLKSLVEGWCKSFAVGSKSTHPVVMLMTIIWISGSFIITGALFSSITALNPTAIIFSGLLYILYAFQTAWFARRCGDFRWFIFPFHPVLFLFFTGIYLYSLFRVNILHSVKWKDRKINV</sequence>
<evidence type="ECO:0000256" key="3">
    <source>
        <dbReference type="ARBA" id="ARBA00022676"/>
    </source>
</evidence>
<comment type="pathway">
    <text evidence="8">Carotenoid biosynthesis; staphyloxanthin biosynthesis; staphyloxanthin from farnesyl diphosphate: step 4/5.</text>
</comment>
<comment type="similarity">
    <text evidence="9">Belongs to the glycosyltransferase 2 family. CrtQ subfamily.</text>
</comment>
<comment type="function">
    <text evidence="7">Catalyzes the glycosylation of 4,4'-diaponeurosporenoate, i.e. the esterification of glucose at the C1'' position with the carboxyl group of 4,4'-diaponeurosporenic acid, to form glycosyl-4,4'-diaponeurosporenoate. This is a step in the biosynthesis of staphyloxanthin, an orange pigment present in most staphylococci strains.</text>
</comment>
<evidence type="ECO:0000256" key="7">
    <source>
        <dbReference type="ARBA" id="ARBA00037281"/>
    </source>
</evidence>
<dbReference type="EMBL" id="CP095075">
    <property type="protein sequence ID" value="UOR13842.1"/>
    <property type="molecule type" value="Genomic_DNA"/>
</dbReference>
<dbReference type="Gene3D" id="3.90.550.10">
    <property type="entry name" value="Spore Coat Polysaccharide Biosynthesis Protein SpsA, Chain A"/>
    <property type="match status" value="1"/>
</dbReference>
<dbReference type="CDD" id="cd00761">
    <property type="entry name" value="Glyco_tranf_GTA_type"/>
    <property type="match status" value="1"/>
</dbReference>
<proteinExistence type="inferred from homology"/>
<keyword evidence="3" id="KW-0328">Glycosyltransferase</keyword>
<protein>
    <recommendedName>
        <fullName evidence="10">4,4'-diaponeurosporenoate glycosyltransferase</fullName>
    </recommendedName>
</protein>
<dbReference type="PANTHER" id="PTHR43646">
    <property type="entry name" value="GLYCOSYLTRANSFERASE"/>
    <property type="match status" value="1"/>
</dbReference>
<keyword evidence="6 11" id="KW-0472">Membrane</keyword>
<keyword evidence="14" id="KW-1185">Reference proteome</keyword>
<evidence type="ECO:0000259" key="12">
    <source>
        <dbReference type="Pfam" id="PF00535"/>
    </source>
</evidence>
<keyword evidence="5" id="KW-0125">Carotenoid biosynthesis</keyword>
<keyword evidence="4" id="KW-0808">Transferase</keyword>
<dbReference type="InterPro" id="IPR001173">
    <property type="entry name" value="Glyco_trans_2-like"/>
</dbReference>
<name>A0ABY4HHH1_9BACI</name>
<evidence type="ECO:0000256" key="8">
    <source>
        <dbReference type="ARBA" id="ARBA00037904"/>
    </source>
</evidence>
<keyword evidence="11" id="KW-0812">Transmembrane</keyword>
<reference evidence="13" key="1">
    <citation type="submission" date="2022-04" db="EMBL/GenBank/DDBJ databases">
        <title>Halobacillus sp. isolated from saltern.</title>
        <authorList>
            <person name="Won M."/>
            <person name="Lee C.-M."/>
            <person name="Woen H.-Y."/>
            <person name="Kwon S.-W."/>
        </authorList>
    </citation>
    <scope>NUCLEOTIDE SEQUENCE</scope>
    <source>
        <strain evidence="13">SSHM10-5</strain>
    </source>
</reference>